<reference evidence="1" key="1">
    <citation type="journal article" date="2021" name="Proc. Natl. Acad. Sci. U.S.A.">
        <title>A Catalog of Tens of Thousands of Viruses from Human Metagenomes Reveals Hidden Associations with Chronic Diseases.</title>
        <authorList>
            <person name="Tisza M.J."/>
            <person name="Buck C.B."/>
        </authorList>
    </citation>
    <scope>NUCLEOTIDE SEQUENCE</scope>
    <source>
        <strain evidence="1">CtNLX12</strain>
    </source>
</reference>
<dbReference type="EMBL" id="BK016068">
    <property type="protein sequence ID" value="DAF92611.1"/>
    <property type="molecule type" value="Genomic_DNA"/>
</dbReference>
<name>A0A8S5UDV9_9CAUD</name>
<accession>A0A8S5UDV9</accession>
<sequence>MRGVDNHKIWGSHYIVLMNWTEYNVKEKKHEYLGVDLRLIPYDYSGGEYEYIIGAETFDKNRYSDKSGNYYDKSDVIDMIVNAIMKDFEEYKKFARNRGE</sequence>
<evidence type="ECO:0000313" key="1">
    <source>
        <dbReference type="EMBL" id="DAF92611.1"/>
    </source>
</evidence>
<protein>
    <submittedName>
        <fullName evidence="1">Uncharacterized protein</fullName>
    </submittedName>
</protein>
<organism evidence="1">
    <name type="scientific">Siphoviridae sp. ctNLX12</name>
    <dbReference type="NCBI Taxonomy" id="2825469"/>
    <lineage>
        <taxon>Viruses</taxon>
        <taxon>Duplodnaviria</taxon>
        <taxon>Heunggongvirae</taxon>
        <taxon>Uroviricota</taxon>
        <taxon>Caudoviricetes</taxon>
    </lineage>
</organism>
<proteinExistence type="predicted"/>